<evidence type="ECO:0000256" key="1">
    <source>
        <dbReference type="SAM" id="MobiDB-lite"/>
    </source>
</evidence>
<protein>
    <submittedName>
        <fullName evidence="2">Uncharacterized protein</fullName>
    </submittedName>
</protein>
<name>A0A8H4QWB6_9AGAR</name>
<dbReference type="EMBL" id="JAACJL010000019">
    <property type="protein sequence ID" value="KAF4618069.1"/>
    <property type="molecule type" value="Genomic_DNA"/>
</dbReference>
<evidence type="ECO:0000313" key="3">
    <source>
        <dbReference type="Proteomes" id="UP000521872"/>
    </source>
</evidence>
<feature type="region of interest" description="Disordered" evidence="1">
    <location>
        <begin position="346"/>
        <end position="365"/>
    </location>
</feature>
<proteinExistence type="predicted"/>
<dbReference type="AlphaFoldDB" id="A0A8H4QWB6"/>
<organism evidence="2 3">
    <name type="scientific">Agrocybe pediades</name>
    <dbReference type="NCBI Taxonomy" id="84607"/>
    <lineage>
        <taxon>Eukaryota</taxon>
        <taxon>Fungi</taxon>
        <taxon>Dikarya</taxon>
        <taxon>Basidiomycota</taxon>
        <taxon>Agaricomycotina</taxon>
        <taxon>Agaricomycetes</taxon>
        <taxon>Agaricomycetidae</taxon>
        <taxon>Agaricales</taxon>
        <taxon>Agaricineae</taxon>
        <taxon>Strophariaceae</taxon>
        <taxon>Agrocybe</taxon>
    </lineage>
</organism>
<evidence type="ECO:0000313" key="2">
    <source>
        <dbReference type="EMBL" id="KAF4618069.1"/>
    </source>
</evidence>
<accession>A0A8H4QWB6</accession>
<dbReference type="Proteomes" id="UP000521872">
    <property type="component" value="Unassembled WGS sequence"/>
</dbReference>
<sequence length="365" mass="41680">MATIINDRISTPLKYVEIAENTNTAPSLEALEREYSDGTNEDHSKISPNEGCFITKKPGCHLEDLYWVKPAANDARLRQDVANYLYDLNLVRIDFTLDKASNISPLDRSLHYALDKLGLFAVTCSKESLKALIALVERENKNFEDNKGEYRRYFNFREPPFTDVKYELVLLHPRHLLPSKGDALTVFTDDGNDLSGKMYFVSPDGALREGPDDTQPRLPAFSSNRARAQGDMLNPFLVILNAEVAFRRFRERPHPLCQDYNELIDLTIELMDKVYFHPAIDAQRRHHARLLIIYSESPKDKAVDNDKPRELAKNSRMGVVIDEPGPDATAEEVIQYNTYLMSGCDYISDSDNDSDVYEEDDDDEE</sequence>
<keyword evidence="3" id="KW-1185">Reference proteome</keyword>
<reference evidence="2 3" key="1">
    <citation type="submission" date="2019-12" db="EMBL/GenBank/DDBJ databases">
        <authorList>
            <person name="Floudas D."/>
            <person name="Bentzer J."/>
            <person name="Ahren D."/>
            <person name="Johansson T."/>
            <person name="Persson P."/>
            <person name="Tunlid A."/>
        </authorList>
    </citation>
    <scope>NUCLEOTIDE SEQUENCE [LARGE SCALE GENOMIC DNA]</scope>
    <source>
        <strain evidence="2 3">CBS 102.39</strain>
    </source>
</reference>
<feature type="compositionally biased region" description="Acidic residues" evidence="1">
    <location>
        <begin position="348"/>
        <end position="365"/>
    </location>
</feature>
<gene>
    <name evidence="2" type="ORF">D9613_012653</name>
</gene>
<comment type="caution">
    <text evidence="2">The sequence shown here is derived from an EMBL/GenBank/DDBJ whole genome shotgun (WGS) entry which is preliminary data.</text>
</comment>